<protein>
    <submittedName>
        <fullName evidence="3">Uncharacterized protein</fullName>
    </submittedName>
</protein>
<accession>A0A5J4TM03</accession>
<dbReference type="EMBL" id="SNRW01029210">
    <property type="protein sequence ID" value="KAA6358892.1"/>
    <property type="molecule type" value="Genomic_DNA"/>
</dbReference>
<sequence>MWMWLFIGCCSCSQQEEQNADVDRVTVLNRVYGTRLIKVYLALPSITIDTLRYPMSRSHDTAKVHQKTKVLFGKLKQIAKMFDGIDDIDDLAMKMHKRKRNEEETSNDNENTSENSSN</sequence>
<feature type="signal peptide" evidence="2">
    <location>
        <begin position="1"/>
        <end position="15"/>
    </location>
</feature>
<feature type="compositionally biased region" description="Low complexity" evidence="1">
    <location>
        <begin position="108"/>
        <end position="118"/>
    </location>
</feature>
<evidence type="ECO:0000313" key="4">
    <source>
        <dbReference type="Proteomes" id="UP000324800"/>
    </source>
</evidence>
<dbReference type="Proteomes" id="UP000324800">
    <property type="component" value="Unassembled WGS sequence"/>
</dbReference>
<organism evidence="3 4">
    <name type="scientific">Streblomastix strix</name>
    <dbReference type="NCBI Taxonomy" id="222440"/>
    <lineage>
        <taxon>Eukaryota</taxon>
        <taxon>Metamonada</taxon>
        <taxon>Preaxostyla</taxon>
        <taxon>Oxymonadida</taxon>
        <taxon>Streblomastigidae</taxon>
        <taxon>Streblomastix</taxon>
    </lineage>
</organism>
<evidence type="ECO:0000256" key="1">
    <source>
        <dbReference type="SAM" id="MobiDB-lite"/>
    </source>
</evidence>
<name>A0A5J4TM03_9EUKA</name>
<comment type="caution">
    <text evidence="3">The sequence shown here is derived from an EMBL/GenBank/DDBJ whole genome shotgun (WGS) entry which is preliminary data.</text>
</comment>
<feature type="region of interest" description="Disordered" evidence="1">
    <location>
        <begin position="96"/>
        <end position="118"/>
    </location>
</feature>
<dbReference type="AlphaFoldDB" id="A0A5J4TM03"/>
<reference evidence="3 4" key="1">
    <citation type="submission" date="2019-03" db="EMBL/GenBank/DDBJ databases">
        <title>Single cell metagenomics reveals metabolic interactions within the superorganism composed of flagellate Streblomastix strix and complex community of Bacteroidetes bacteria on its surface.</title>
        <authorList>
            <person name="Treitli S.C."/>
            <person name="Kolisko M."/>
            <person name="Husnik F."/>
            <person name="Keeling P."/>
            <person name="Hampl V."/>
        </authorList>
    </citation>
    <scope>NUCLEOTIDE SEQUENCE [LARGE SCALE GENOMIC DNA]</scope>
    <source>
        <strain evidence="3">ST1C</strain>
    </source>
</reference>
<evidence type="ECO:0000313" key="3">
    <source>
        <dbReference type="EMBL" id="KAA6358892.1"/>
    </source>
</evidence>
<evidence type="ECO:0000256" key="2">
    <source>
        <dbReference type="SAM" id="SignalP"/>
    </source>
</evidence>
<keyword evidence="2" id="KW-0732">Signal</keyword>
<proteinExistence type="predicted"/>
<gene>
    <name evidence="3" type="ORF">EZS28_045581</name>
</gene>
<feature type="chain" id="PRO_5023934171" evidence="2">
    <location>
        <begin position="16"/>
        <end position="118"/>
    </location>
</feature>
<feature type="non-terminal residue" evidence="3">
    <location>
        <position position="118"/>
    </location>
</feature>